<evidence type="ECO:0000256" key="4">
    <source>
        <dbReference type="ARBA" id="ARBA00022692"/>
    </source>
</evidence>
<sequence length="260" mass="31146">MFFLKFRKCHKMVSSIYPMLFSFGILGFDMGLLVMMKFGFVNSLFFSLFYLLFISFIWVKDVSFESMSGQYSFQDLRMFFHGFYLFLFSELVLFFVIFWSFLDSSLSSLMWIGDYWCPMGILSMDYIGMSVIASSFLMMNSQILKYARRYLFLNNFFCEIFLLMSIFIGGGFVCFQFFEYNNSPFTFLDSIYGNIFFIGTGLHGLHVFLGVCLIIISFFRLKFFNFNWFDTQIFDMSVNYWRFLEWMWGFMFSLLYIWGS</sequence>
<dbReference type="InterPro" id="IPR013833">
    <property type="entry name" value="Cyt_c_oxidase_su3_a-hlx"/>
</dbReference>
<dbReference type="Pfam" id="PF00510">
    <property type="entry name" value="COX3"/>
    <property type="match status" value="1"/>
</dbReference>
<dbReference type="AlphaFoldDB" id="A0A9E9FU75"/>
<feature type="transmembrane region" description="Helical" evidence="9">
    <location>
        <begin position="240"/>
        <end position="259"/>
    </location>
</feature>
<feature type="transmembrane region" description="Helical" evidence="9">
    <location>
        <begin position="40"/>
        <end position="59"/>
    </location>
</feature>
<dbReference type="InterPro" id="IPR000298">
    <property type="entry name" value="Cyt_c_oxidase-like_su3"/>
</dbReference>
<dbReference type="GO" id="GO:0016020">
    <property type="term" value="C:membrane"/>
    <property type="evidence" value="ECO:0007669"/>
    <property type="project" value="UniProtKB-SubCell"/>
</dbReference>
<keyword evidence="7 9" id="KW-0472">Membrane</keyword>
<evidence type="ECO:0000256" key="2">
    <source>
        <dbReference type="ARBA" id="ARBA00010581"/>
    </source>
</evidence>
<dbReference type="InterPro" id="IPR024791">
    <property type="entry name" value="Cyt_c/ubiquinol_Oxase_su3"/>
</dbReference>
<feature type="transmembrane region" description="Helical" evidence="9">
    <location>
        <begin position="79"/>
        <end position="101"/>
    </location>
</feature>
<proteinExistence type="inferred from homology"/>
<keyword evidence="8 11" id="KW-0496">Mitochondrion</keyword>
<dbReference type="InterPro" id="IPR033945">
    <property type="entry name" value="Cyt_c_oxase_su3_dom"/>
</dbReference>
<dbReference type="GO" id="GO:0004129">
    <property type="term" value="F:cytochrome-c oxidase activity"/>
    <property type="evidence" value="ECO:0007669"/>
    <property type="project" value="InterPro"/>
</dbReference>
<dbReference type="GO" id="GO:0005739">
    <property type="term" value="C:mitochondrion"/>
    <property type="evidence" value="ECO:0007669"/>
    <property type="project" value="TreeGrafter"/>
</dbReference>
<dbReference type="EMBL" id="ON641583">
    <property type="protein sequence ID" value="WAP90824.1"/>
    <property type="molecule type" value="Genomic_DNA"/>
</dbReference>
<accession>A0A9E9FU75</accession>
<evidence type="ECO:0000256" key="3">
    <source>
        <dbReference type="ARBA" id="ARBA00015944"/>
    </source>
</evidence>
<geneLocation type="mitochondrion" evidence="11"/>
<dbReference type="InterPro" id="IPR035973">
    <property type="entry name" value="Cyt_c_oxidase_su3-like_sf"/>
</dbReference>
<comment type="subcellular location">
    <subcellularLocation>
        <location evidence="1">Membrane</location>
        <topology evidence="1">Multi-pass membrane protein</topology>
    </subcellularLocation>
</comment>
<evidence type="ECO:0000256" key="8">
    <source>
        <dbReference type="RuleBase" id="RU003375"/>
    </source>
</evidence>
<name>A0A9E9FU75_9BILA</name>
<comment type="similarity">
    <text evidence="2 8">Belongs to the cytochrome c oxidase subunit 3 family.</text>
</comment>
<evidence type="ECO:0000256" key="5">
    <source>
        <dbReference type="ARBA" id="ARBA00022967"/>
    </source>
</evidence>
<reference evidence="11" key="1">
    <citation type="journal article" date="2022" name="Animals (Basel)">
        <title>First Description of the Mitogenome Features of Neofoleyellides Genus (Nematoda: Onchocercidae) Isolated from a Wild Bird (Pyrrhocorax pyrrhocorax).</title>
        <authorList>
            <person name="Wu T."/>
            <person name="Ma X."/>
            <person name="Wang F."/>
            <person name="Xie L."/>
            <person name="Lv Q."/>
            <person name="Zeng M."/>
            <person name="Xu Y."/>
            <person name="Qin S."/>
            <person name="Chang Q."/>
        </authorList>
    </citation>
    <scope>NUCLEOTIDE SEQUENCE</scope>
    <source>
        <tissue evidence="11">Intestine</tissue>
    </source>
</reference>
<gene>
    <name evidence="11" type="primary">cox3</name>
</gene>
<keyword evidence="6 9" id="KW-1133">Transmembrane helix</keyword>
<feature type="transmembrane region" description="Helical" evidence="9">
    <location>
        <begin position="12"/>
        <end position="34"/>
    </location>
</feature>
<evidence type="ECO:0000313" key="11">
    <source>
        <dbReference type="EMBL" id="WAP90824.1"/>
    </source>
</evidence>
<keyword evidence="5" id="KW-1278">Translocase</keyword>
<dbReference type="CDD" id="cd01665">
    <property type="entry name" value="Cyt_c_Oxidase_III"/>
    <property type="match status" value="1"/>
</dbReference>
<evidence type="ECO:0000256" key="9">
    <source>
        <dbReference type="SAM" id="Phobius"/>
    </source>
</evidence>
<feature type="transmembrane region" description="Helical" evidence="9">
    <location>
        <begin position="151"/>
        <end position="178"/>
    </location>
</feature>
<dbReference type="SUPFAM" id="SSF81452">
    <property type="entry name" value="Cytochrome c oxidase subunit III-like"/>
    <property type="match status" value="1"/>
</dbReference>
<protein>
    <recommendedName>
        <fullName evidence="3 8">Cytochrome c oxidase subunit 3</fullName>
    </recommendedName>
</protein>
<dbReference type="Gene3D" id="1.10.287.70">
    <property type="match status" value="1"/>
</dbReference>
<dbReference type="Gene3D" id="1.20.120.80">
    <property type="entry name" value="Cytochrome c oxidase, subunit III, four-helix bundle"/>
    <property type="match status" value="1"/>
</dbReference>
<feature type="transmembrane region" description="Helical" evidence="9">
    <location>
        <begin position="190"/>
        <end position="219"/>
    </location>
</feature>
<feature type="domain" description="Heme-copper oxidase subunit III family profile" evidence="10">
    <location>
        <begin position="5"/>
        <end position="260"/>
    </location>
</feature>
<dbReference type="PROSITE" id="PS50253">
    <property type="entry name" value="COX3"/>
    <property type="match status" value="1"/>
</dbReference>
<organism evidence="11">
    <name type="scientific">Neofoleyellides sp. XM-2022</name>
    <dbReference type="NCBI Taxonomy" id="3014012"/>
    <lineage>
        <taxon>Eukaryota</taxon>
        <taxon>Metazoa</taxon>
        <taxon>Ecdysozoa</taxon>
        <taxon>Nematoda</taxon>
        <taxon>Chromadorea</taxon>
        <taxon>Rhabditida</taxon>
        <taxon>Spirurina</taxon>
        <taxon>Spiruromorpha</taxon>
        <taxon>Filarioidea</taxon>
        <taxon>Onchocercidae</taxon>
        <taxon>Neofoleyellides</taxon>
    </lineage>
</organism>
<dbReference type="PANTHER" id="PTHR11403:SF7">
    <property type="entry name" value="CYTOCHROME C OXIDASE SUBUNIT 3"/>
    <property type="match status" value="1"/>
</dbReference>
<evidence type="ECO:0000256" key="6">
    <source>
        <dbReference type="ARBA" id="ARBA00022989"/>
    </source>
</evidence>
<comment type="function">
    <text evidence="8">Component of the cytochrome c oxidase, the last enzyme in the mitochondrial electron transport chain which drives oxidative phosphorylation. The respiratory chain contains 3 multisubunit complexes succinate dehydrogenase (complex II, CII), ubiquinol-cytochrome c oxidoreductase (cytochrome b-c1 complex, complex III, CIII) and cytochrome c oxidase (complex IV, CIV), that cooperate to transfer electrons derived from NADH and succinate to molecular oxygen, creating an electrochemical gradient over the inner membrane that drives transmembrane transport and the ATP synthase. Cytochrome c oxidase is the component of the respiratory chain that catalyzes the reduction of oxygen to water. Electrons originating from reduced cytochrome c in the intermembrane space (IMS) are transferred via the dinuclear copper A center (CU(A)) of subunit 2 and heme A of subunit 1 to the active site in subunit 1, a binuclear center (BNC) formed by heme A3 and copper B (CU(B)). The BNC reduces molecular oxygen to 2 water molecules using 4 electrons from cytochrome c in the IMS and 4 protons from the mitochondrial matrix.</text>
</comment>
<keyword evidence="4 8" id="KW-0812">Transmembrane</keyword>
<dbReference type="PANTHER" id="PTHR11403">
    <property type="entry name" value="CYTOCHROME C OXIDASE SUBUNIT III"/>
    <property type="match status" value="1"/>
</dbReference>
<evidence type="ECO:0000256" key="7">
    <source>
        <dbReference type="ARBA" id="ARBA00023136"/>
    </source>
</evidence>
<reference evidence="11" key="2">
    <citation type="submission" date="2022-05" db="EMBL/GenBank/DDBJ databases">
        <authorList>
            <person name="Ma X."/>
        </authorList>
    </citation>
    <scope>NUCLEOTIDE SEQUENCE</scope>
    <source>
        <tissue evidence="11">Intestine</tissue>
    </source>
</reference>
<feature type="transmembrane region" description="Helical" evidence="9">
    <location>
        <begin position="121"/>
        <end position="139"/>
    </location>
</feature>
<dbReference type="GO" id="GO:0006123">
    <property type="term" value="P:mitochondrial electron transport, cytochrome c to oxygen"/>
    <property type="evidence" value="ECO:0007669"/>
    <property type="project" value="TreeGrafter"/>
</dbReference>
<evidence type="ECO:0000259" key="10">
    <source>
        <dbReference type="PROSITE" id="PS50253"/>
    </source>
</evidence>
<evidence type="ECO:0000256" key="1">
    <source>
        <dbReference type="ARBA" id="ARBA00004141"/>
    </source>
</evidence>